<dbReference type="STRING" id="121845.A0A3Q0IUB2"/>
<evidence type="ECO:0000313" key="4">
    <source>
        <dbReference type="RefSeq" id="XP_026679856.1"/>
    </source>
</evidence>
<dbReference type="GeneID" id="113467711"/>
<dbReference type="Pfam" id="PF10551">
    <property type="entry name" value="MULE"/>
    <property type="match status" value="1"/>
</dbReference>
<dbReference type="PANTHER" id="PTHR33977:SF1">
    <property type="entry name" value="ZINC ION BINDING PROTEIN"/>
    <property type="match status" value="1"/>
</dbReference>
<evidence type="ECO:0000313" key="3">
    <source>
        <dbReference type="Proteomes" id="UP000079169"/>
    </source>
</evidence>
<accession>A0A3Q0IUB2</accession>
<protein>
    <submittedName>
        <fullName evidence="4">Uncharacterized protein LOC113467711</fullName>
    </submittedName>
</protein>
<feature type="compositionally biased region" description="Basic residues" evidence="1">
    <location>
        <begin position="618"/>
        <end position="634"/>
    </location>
</feature>
<gene>
    <name evidence="4" type="primary">LOC113467711</name>
</gene>
<sequence length="654" mass="75172">MSFFKKTHVLTLGQKVTHYFRCHRSGKFVSQGSGIRHLKASGSCKINGICPAKMKVVVIKNEVITTFYPNHEGHGKDVQHLRLTKEEKMTLAKDLADGIPFNRILDKVRSTLESIDCDRIHLLITKDLQNIVQQFNLEEHVRHSDDSTSVESWIEEMKTKDDQCVVYYKTQGKIDVNNPALGKEDFVLIIMNNAQTKILQQYGQDCICLDSTHGTNQYDFQLTTVLVLDEHRQGFPCAFIVSNKIDTPTLSTCFTQIRNRSGLIHCNVFMSDMAPALYNSWVHAMDKPEKRLFCAWHVDKAWRTNVKKVVGAEKQVEVYKKMKCITMLLNQDEFRVLYEAFINELMEDRDCREFAEYLKQYYCDNVESWAYCFRLYSGLNTNMHLESMHRRLKYIYLHGKNGKRLDKTIGALMTFIRDKLHERIISLTRGSVSSKLQDIRSSHKKCLTEKTDIVRVSDNKWEVQSNNRTYFVMENNLPVKCACKLACTYCNACIHEYFCSCHNSVIQWNMCKHIHSVLQKFPRDTEREVRIVDFKNDSIVASISTCPANISSPTNNDLGKEACRRELLALLDSAATAEDMAIIKKGIGQIKATLTAVRSQNKLPAAKSNGKRNISPQRRLHSTKKQRPNKRKELKKPSVAESDNISTNLILSLL</sequence>
<dbReference type="AlphaFoldDB" id="A0A3Q0IUB2"/>
<dbReference type="KEGG" id="dci:113467711"/>
<dbReference type="RefSeq" id="XP_026679856.1">
    <property type="nucleotide sequence ID" value="XM_026824055.1"/>
</dbReference>
<evidence type="ECO:0000256" key="1">
    <source>
        <dbReference type="SAM" id="MobiDB-lite"/>
    </source>
</evidence>
<feature type="domain" description="MULE transposase" evidence="2">
    <location>
        <begin position="207"/>
        <end position="299"/>
    </location>
</feature>
<reference evidence="4" key="1">
    <citation type="submission" date="2025-08" db="UniProtKB">
        <authorList>
            <consortium name="RefSeq"/>
        </authorList>
    </citation>
    <scope>IDENTIFICATION</scope>
</reference>
<dbReference type="Proteomes" id="UP000079169">
    <property type="component" value="Unplaced"/>
</dbReference>
<name>A0A3Q0IUB2_DIACI</name>
<proteinExistence type="predicted"/>
<dbReference type="PaxDb" id="121845-A0A3Q0IUB2"/>
<keyword evidence="3" id="KW-1185">Reference proteome</keyword>
<organism evidence="3 4">
    <name type="scientific">Diaphorina citri</name>
    <name type="common">Asian citrus psyllid</name>
    <dbReference type="NCBI Taxonomy" id="121845"/>
    <lineage>
        <taxon>Eukaryota</taxon>
        <taxon>Metazoa</taxon>
        <taxon>Ecdysozoa</taxon>
        <taxon>Arthropoda</taxon>
        <taxon>Hexapoda</taxon>
        <taxon>Insecta</taxon>
        <taxon>Pterygota</taxon>
        <taxon>Neoptera</taxon>
        <taxon>Paraneoptera</taxon>
        <taxon>Hemiptera</taxon>
        <taxon>Sternorrhyncha</taxon>
        <taxon>Psylloidea</taxon>
        <taxon>Psyllidae</taxon>
        <taxon>Diaphorininae</taxon>
        <taxon>Diaphorina</taxon>
    </lineage>
</organism>
<evidence type="ECO:0000259" key="2">
    <source>
        <dbReference type="Pfam" id="PF10551"/>
    </source>
</evidence>
<dbReference type="PANTHER" id="PTHR33977">
    <property type="entry name" value="ZINC ION BINDING PROTEIN"/>
    <property type="match status" value="1"/>
</dbReference>
<feature type="region of interest" description="Disordered" evidence="1">
    <location>
        <begin position="601"/>
        <end position="640"/>
    </location>
</feature>
<dbReference type="InterPro" id="IPR018289">
    <property type="entry name" value="MULE_transposase_dom"/>
</dbReference>